<reference evidence="2 3" key="1">
    <citation type="submission" date="2021-02" db="EMBL/GenBank/DDBJ databases">
        <title>Plant Genome Project.</title>
        <authorList>
            <person name="Zhang R.-G."/>
        </authorList>
    </citation>
    <scope>NUCLEOTIDE SEQUENCE [LARGE SCALE GENOMIC DNA]</scope>
    <source>
        <tissue evidence="2">Leaves</tissue>
    </source>
</reference>
<keyword evidence="3" id="KW-1185">Reference proteome</keyword>
<accession>A0ABQ8HPD1</accession>
<dbReference type="PANTHER" id="PTHR33070">
    <property type="entry name" value="OS06G0725500 PROTEIN"/>
    <property type="match status" value="1"/>
</dbReference>
<dbReference type="Proteomes" id="UP000827721">
    <property type="component" value="Unassembled WGS sequence"/>
</dbReference>
<dbReference type="PANTHER" id="PTHR33070:SF109">
    <property type="entry name" value="DOMAIN PROTEIN, PUTATIVE (DUF241)-RELATED"/>
    <property type="match status" value="1"/>
</dbReference>
<gene>
    <name evidence="2" type="ORF">JRO89_XS08G0114500</name>
</gene>
<evidence type="ECO:0000313" key="2">
    <source>
        <dbReference type="EMBL" id="KAH7566200.1"/>
    </source>
</evidence>
<dbReference type="InterPro" id="IPR004320">
    <property type="entry name" value="BPS1_pln"/>
</dbReference>
<proteinExistence type="predicted"/>
<comment type="caution">
    <text evidence="2">The sequence shown here is derived from an EMBL/GenBank/DDBJ whole genome shotgun (WGS) entry which is preliminary data.</text>
</comment>
<organism evidence="2 3">
    <name type="scientific">Xanthoceras sorbifolium</name>
    <dbReference type="NCBI Taxonomy" id="99658"/>
    <lineage>
        <taxon>Eukaryota</taxon>
        <taxon>Viridiplantae</taxon>
        <taxon>Streptophyta</taxon>
        <taxon>Embryophyta</taxon>
        <taxon>Tracheophyta</taxon>
        <taxon>Spermatophyta</taxon>
        <taxon>Magnoliopsida</taxon>
        <taxon>eudicotyledons</taxon>
        <taxon>Gunneridae</taxon>
        <taxon>Pentapetalae</taxon>
        <taxon>rosids</taxon>
        <taxon>malvids</taxon>
        <taxon>Sapindales</taxon>
        <taxon>Sapindaceae</taxon>
        <taxon>Xanthoceroideae</taxon>
        <taxon>Xanthoceras</taxon>
    </lineage>
</organism>
<sequence>MANDLLNVASTQQVLSYRIDQLNNKKCIIDELLDGSVMILDTCGITRDVFLRLKEHVQALNSALRRRKCDYSSIENNITSYVCFRKKMKKENNKLITTLKQMDNKFATLMSPPLLDHHQDHQQHFSAVIRGVIAACDHHQENDHDHHNIVNELRSVDAILFCRYDHDVDQKMMMQKDALERLKSLETRIEELEKGLESLFRQLIRTRASLLNIISQ</sequence>
<evidence type="ECO:0000256" key="1">
    <source>
        <dbReference type="SAM" id="Coils"/>
    </source>
</evidence>
<dbReference type="EMBL" id="JAFEMO010000008">
    <property type="protein sequence ID" value="KAH7566200.1"/>
    <property type="molecule type" value="Genomic_DNA"/>
</dbReference>
<feature type="coiled-coil region" evidence="1">
    <location>
        <begin position="175"/>
        <end position="202"/>
    </location>
</feature>
<name>A0ABQ8HPD1_9ROSI</name>
<dbReference type="Pfam" id="PF03087">
    <property type="entry name" value="BPS1"/>
    <property type="match status" value="2"/>
</dbReference>
<keyword evidence="1" id="KW-0175">Coiled coil</keyword>
<protein>
    <submittedName>
        <fullName evidence="2">Uncharacterized protein</fullName>
    </submittedName>
</protein>
<evidence type="ECO:0000313" key="3">
    <source>
        <dbReference type="Proteomes" id="UP000827721"/>
    </source>
</evidence>